<dbReference type="InterPro" id="IPR050390">
    <property type="entry name" value="C5-Methyltransferase"/>
</dbReference>
<dbReference type="EC" id="2.1.1.37" evidence="8"/>
<keyword evidence="1 6" id="KW-0489">Methyltransferase</keyword>
<name>A0ABT8CFJ0_9VIBR</name>
<protein>
    <recommendedName>
        <fullName evidence="8">Cytosine-specific methyltransferase</fullName>
        <ecNumber evidence="8">2.1.1.37</ecNumber>
    </recommendedName>
</protein>
<comment type="similarity">
    <text evidence="6 7">Belongs to the class I-like SAM-binding methyltransferase superfamily. C5-methyltransferase family.</text>
</comment>
<evidence type="ECO:0000256" key="3">
    <source>
        <dbReference type="ARBA" id="ARBA00022691"/>
    </source>
</evidence>
<evidence type="ECO:0000256" key="6">
    <source>
        <dbReference type="PROSITE-ProRule" id="PRU01016"/>
    </source>
</evidence>
<gene>
    <name evidence="9" type="ORF">QWY96_05580</name>
</gene>
<dbReference type="GO" id="GO:0032259">
    <property type="term" value="P:methylation"/>
    <property type="evidence" value="ECO:0007669"/>
    <property type="project" value="UniProtKB-KW"/>
</dbReference>
<sequence>MNNELKIVDLFSGCGGFGLGAELAGFKSVVAVDIEANLQSAYSRNFPETRTLLSDIAQMDSESWGLILNRQQIDGVIGGPPCQGYSRMGHSDTNDPRRTLLAHFFRTINIIKPKFFVMENVEGLLDDKNKYELDAALEIIDPQYKVLQPVVVNALDYGAPTSRKRVIVVGYMPEFVSEIHETELIPVNSKRTTVGEAILDINEPIPQTKDKTDFGWTTYRTERDLSEYAKLMRSFPPKGLGDPEMNKKLFQGLVSGNFDTRHTPTVRERYTRLKQGQIDKTSKAKKLELNGFCPTLRAGTGTDKGSHQAVRPIHPNSGRVITVREAARLQGFPDWFTFHATKWHSFRMIGNSVSPLVSRRILGLIKSRLMSTQNIAKAI</sequence>
<dbReference type="InterPro" id="IPR031303">
    <property type="entry name" value="C5_meth_CS"/>
</dbReference>
<comment type="catalytic activity">
    <reaction evidence="5 8">
        <text>a 2'-deoxycytidine in DNA + S-adenosyl-L-methionine = a 5-methyl-2'-deoxycytidine in DNA + S-adenosyl-L-homocysteine + H(+)</text>
        <dbReference type="Rhea" id="RHEA:13681"/>
        <dbReference type="Rhea" id="RHEA-COMP:11369"/>
        <dbReference type="Rhea" id="RHEA-COMP:11370"/>
        <dbReference type="ChEBI" id="CHEBI:15378"/>
        <dbReference type="ChEBI" id="CHEBI:57856"/>
        <dbReference type="ChEBI" id="CHEBI:59789"/>
        <dbReference type="ChEBI" id="CHEBI:85452"/>
        <dbReference type="ChEBI" id="CHEBI:85454"/>
        <dbReference type="EC" id="2.1.1.37"/>
    </reaction>
</comment>
<evidence type="ECO:0000256" key="7">
    <source>
        <dbReference type="RuleBase" id="RU000416"/>
    </source>
</evidence>
<dbReference type="NCBIfam" id="TIGR00675">
    <property type="entry name" value="dcm"/>
    <property type="match status" value="1"/>
</dbReference>
<evidence type="ECO:0000256" key="4">
    <source>
        <dbReference type="ARBA" id="ARBA00022747"/>
    </source>
</evidence>
<dbReference type="InterPro" id="IPR001525">
    <property type="entry name" value="C5_MeTfrase"/>
</dbReference>
<dbReference type="PROSITE" id="PS00094">
    <property type="entry name" value="C5_MTASE_1"/>
    <property type="match status" value="1"/>
</dbReference>
<dbReference type="InterPro" id="IPR018117">
    <property type="entry name" value="C5_DNA_meth_AS"/>
</dbReference>
<comment type="caution">
    <text evidence="9">The sequence shown here is derived from an EMBL/GenBank/DDBJ whole genome shotgun (WGS) entry which is preliminary data.</text>
</comment>
<reference evidence="10" key="1">
    <citation type="journal article" date="2019" name="Int. J. Syst. Evol. Microbiol.">
        <title>The Global Catalogue of Microorganisms (GCM) 10K type strain sequencing project: providing services to taxonomists for standard genome sequencing and annotation.</title>
        <authorList>
            <consortium name="The Broad Institute Genomics Platform"/>
            <consortium name="The Broad Institute Genome Sequencing Center for Infectious Disease"/>
            <person name="Wu L."/>
            <person name="Ma J."/>
        </authorList>
    </citation>
    <scope>NUCLEOTIDE SEQUENCE [LARGE SCALE GENOMIC DNA]</scope>
    <source>
        <strain evidence="10">CECT 7226</strain>
    </source>
</reference>
<evidence type="ECO:0000256" key="8">
    <source>
        <dbReference type="RuleBase" id="RU000417"/>
    </source>
</evidence>
<feature type="active site" evidence="6">
    <location>
        <position position="82"/>
    </location>
</feature>
<evidence type="ECO:0000313" key="10">
    <source>
        <dbReference type="Proteomes" id="UP001223712"/>
    </source>
</evidence>
<dbReference type="Pfam" id="PF00145">
    <property type="entry name" value="DNA_methylase"/>
    <property type="match status" value="1"/>
</dbReference>
<keyword evidence="3 6" id="KW-0949">S-adenosyl-L-methionine</keyword>
<dbReference type="PROSITE" id="PS00095">
    <property type="entry name" value="C5_MTASE_2"/>
    <property type="match status" value="1"/>
</dbReference>
<keyword evidence="4" id="KW-0680">Restriction system</keyword>
<proteinExistence type="inferred from homology"/>
<dbReference type="EMBL" id="JAUFQY010000001">
    <property type="protein sequence ID" value="MDN3700493.1"/>
    <property type="molecule type" value="Genomic_DNA"/>
</dbReference>
<dbReference type="PRINTS" id="PR00105">
    <property type="entry name" value="C5METTRFRASE"/>
</dbReference>
<evidence type="ECO:0000256" key="2">
    <source>
        <dbReference type="ARBA" id="ARBA00022679"/>
    </source>
</evidence>
<dbReference type="PANTHER" id="PTHR10629:SF52">
    <property type="entry name" value="DNA (CYTOSINE-5)-METHYLTRANSFERASE 1"/>
    <property type="match status" value="1"/>
</dbReference>
<evidence type="ECO:0000256" key="1">
    <source>
        <dbReference type="ARBA" id="ARBA00022603"/>
    </source>
</evidence>
<dbReference type="PROSITE" id="PS51679">
    <property type="entry name" value="SAM_MT_C5"/>
    <property type="match status" value="1"/>
</dbReference>
<dbReference type="Proteomes" id="UP001223712">
    <property type="component" value="Unassembled WGS sequence"/>
</dbReference>
<keyword evidence="2 6" id="KW-0808">Transferase</keyword>
<dbReference type="PANTHER" id="PTHR10629">
    <property type="entry name" value="CYTOSINE-SPECIFIC METHYLTRANSFERASE"/>
    <property type="match status" value="1"/>
</dbReference>
<dbReference type="GO" id="GO:0003886">
    <property type="term" value="F:DNA (cytosine-5-)-methyltransferase activity"/>
    <property type="evidence" value="ECO:0007669"/>
    <property type="project" value="UniProtKB-EC"/>
</dbReference>
<keyword evidence="10" id="KW-1185">Reference proteome</keyword>
<dbReference type="RefSeq" id="WP_110168265.1">
    <property type="nucleotide sequence ID" value="NZ_AP025458.1"/>
</dbReference>
<dbReference type="Gene3D" id="3.90.120.10">
    <property type="entry name" value="DNA Methylase, subunit A, domain 2"/>
    <property type="match status" value="1"/>
</dbReference>
<organism evidence="9 10">
    <name type="scientific">Vibrio artabrorum</name>
    <dbReference type="NCBI Taxonomy" id="446374"/>
    <lineage>
        <taxon>Bacteria</taxon>
        <taxon>Pseudomonadati</taxon>
        <taxon>Pseudomonadota</taxon>
        <taxon>Gammaproteobacteria</taxon>
        <taxon>Vibrionales</taxon>
        <taxon>Vibrionaceae</taxon>
        <taxon>Vibrio</taxon>
    </lineage>
</organism>
<evidence type="ECO:0000313" key="9">
    <source>
        <dbReference type="EMBL" id="MDN3700493.1"/>
    </source>
</evidence>
<evidence type="ECO:0000256" key="5">
    <source>
        <dbReference type="ARBA" id="ARBA00047422"/>
    </source>
</evidence>
<dbReference type="InterPro" id="IPR029063">
    <property type="entry name" value="SAM-dependent_MTases_sf"/>
</dbReference>
<dbReference type="Gene3D" id="3.40.50.150">
    <property type="entry name" value="Vaccinia Virus protein VP39"/>
    <property type="match status" value="1"/>
</dbReference>
<accession>A0ABT8CFJ0</accession>
<dbReference type="SUPFAM" id="SSF53335">
    <property type="entry name" value="S-adenosyl-L-methionine-dependent methyltransferases"/>
    <property type="match status" value="1"/>
</dbReference>